<evidence type="ECO:0000256" key="5">
    <source>
        <dbReference type="PROSITE-ProRule" id="PRU00169"/>
    </source>
</evidence>
<dbReference type="SUPFAM" id="SSF52172">
    <property type="entry name" value="CheY-like"/>
    <property type="match status" value="2"/>
</dbReference>
<dbReference type="GO" id="GO:0052621">
    <property type="term" value="F:diguanylate cyclase activity"/>
    <property type="evidence" value="ECO:0007669"/>
    <property type="project" value="UniProtKB-EC"/>
</dbReference>
<dbReference type="Gene3D" id="3.30.70.270">
    <property type="match status" value="1"/>
</dbReference>
<dbReference type="SUPFAM" id="SSF55073">
    <property type="entry name" value="Nucleotide cyclase"/>
    <property type="match status" value="1"/>
</dbReference>
<protein>
    <recommendedName>
        <fullName evidence="1">diguanylate cyclase</fullName>
        <ecNumber evidence="1">2.7.7.65</ecNumber>
    </recommendedName>
</protein>
<dbReference type="InterPro" id="IPR043128">
    <property type="entry name" value="Rev_trsase/Diguanyl_cyclase"/>
</dbReference>
<keyword evidence="9" id="KW-0808">Transferase</keyword>
<evidence type="ECO:0000256" key="1">
    <source>
        <dbReference type="ARBA" id="ARBA00012528"/>
    </source>
</evidence>
<dbReference type="Gene3D" id="1.20.120.160">
    <property type="entry name" value="HPT domain"/>
    <property type="match status" value="1"/>
</dbReference>
<dbReference type="PROSITE" id="PS50110">
    <property type="entry name" value="RESPONSE_REGULATORY"/>
    <property type="match status" value="1"/>
</dbReference>
<dbReference type="PANTHER" id="PTHR45138">
    <property type="entry name" value="REGULATORY COMPONENTS OF SENSORY TRANSDUCTION SYSTEM"/>
    <property type="match status" value="1"/>
</dbReference>
<dbReference type="SMART" id="SM00448">
    <property type="entry name" value="REC"/>
    <property type="match status" value="1"/>
</dbReference>
<dbReference type="CDD" id="cd00088">
    <property type="entry name" value="HPT"/>
    <property type="match status" value="1"/>
</dbReference>
<dbReference type="InterPro" id="IPR001789">
    <property type="entry name" value="Sig_transdc_resp-reg_receiver"/>
</dbReference>
<sequence length="538" mass="61083">MEKVENKLQALFISYSKNLPNKIEQIAQAWQEQIACFDKEKFKVFHRNVHSLCGSAGTYGYTELSKVARELEIYLKNLLDNSSLSEEEQQTISHLLIKLEEQLKLAPSKSMFSSTLETKIIENKVIYILEQDAALAKELMSGLNQAGYSSELLLDLSELEAKVEQNQPVALLADTYYLMTSQNQMSLGNLLKKQNASIHLFCIVPNSELTPRLIAVRAGCSAFFQKPVDVFHVMQVINQKCSFATNIPFRILIVDDSESLGEYYSLILKKAGMVAEAINNPMDIFSHLENFRPDLILMDIYMPECTGIELALVLRKENKYNKIPIIFLSTEHDKRKQMTALSVGGDDFLIKPITPTHLVSAVRTRSQRAGVLNYYMSTDSLTGLLNHSSFLKRLELELNYSRQSNFLLSLIMIDIDHFKKVNDTYGHPFGDIVIKKLATLLTLRLRNQDIVGRYGGEEFAILLPKTNAQESKKIIEDIRQQFSQDYFPNTSFSATFSAGIAQMSQDSNMKELVNQADQALYEAKHLGRNQIVIFKDIK</sequence>
<keyword evidence="9" id="KW-0548">Nucleotidyltransferase</keyword>
<feature type="modified residue" description="4-aspartylphosphate" evidence="5">
    <location>
        <position position="299"/>
    </location>
</feature>
<dbReference type="InterPro" id="IPR036641">
    <property type="entry name" value="HPT_dom_sf"/>
</dbReference>
<evidence type="ECO:0000256" key="3">
    <source>
        <dbReference type="ARBA" id="ARBA00034247"/>
    </source>
</evidence>
<dbReference type="CDD" id="cd01949">
    <property type="entry name" value="GGDEF"/>
    <property type="match status" value="1"/>
</dbReference>
<dbReference type="EMBL" id="CP119078">
    <property type="protein sequence ID" value="WED42763.1"/>
    <property type="molecule type" value="Genomic_DNA"/>
</dbReference>
<dbReference type="CDD" id="cd00156">
    <property type="entry name" value="REC"/>
    <property type="match status" value="1"/>
</dbReference>
<evidence type="ECO:0000256" key="4">
    <source>
        <dbReference type="PROSITE-ProRule" id="PRU00110"/>
    </source>
</evidence>
<feature type="domain" description="Response regulatory" evidence="6">
    <location>
        <begin position="250"/>
        <end position="366"/>
    </location>
</feature>
<name>A0ABY8AQG5_9GAMM</name>
<keyword evidence="5" id="KW-0597">Phosphoprotein</keyword>
<reference evidence="9 10" key="1">
    <citation type="submission" date="2023-02" db="EMBL/GenBank/DDBJ databases">
        <title>Genome Sequence of L. cardiaca H63T.</title>
        <authorList>
            <person name="Lopez A.E."/>
            <person name="Cianciotto N.P."/>
        </authorList>
    </citation>
    <scope>NUCLEOTIDE SEQUENCE [LARGE SCALE GENOMIC DNA]</scope>
    <source>
        <strain evidence="9 10">H63</strain>
    </source>
</reference>
<dbReference type="PANTHER" id="PTHR45138:SF9">
    <property type="entry name" value="DIGUANYLATE CYCLASE DGCM-RELATED"/>
    <property type="match status" value="1"/>
</dbReference>
<dbReference type="SMART" id="SM00267">
    <property type="entry name" value="GGDEF"/>
    <property type="match status" value="1"/>
</dbReference>
<gene>
    <name evidence="9" type="ORF">PXX05_12790</name>
</gene>
<proteinExistence type="predicted"/>
<keyword evidence="2" id="KW-0902">Two-component regulatory system</keyword>
<dbReference type="InterPro" id="IPR000160">
    <property type="entry name" value="GGDEF_dom"/>
</dbReference>
<dbReference type="Proteomes" id="UP001222087">
    <property type="component" value="Chromosome"/>
</dbReference>
<dbReference type="InterPro" id="IPR008207">
    <property type="entry name" value="Sig_transdc_His_kin_Hpt_dom"/>
</dbReference>
<comment type="catalytic activity">
    <reaction evidence="3">
        <text>2 GTP = 3',3'-c-di-GMP + 2 diphosphate</text>
        <dbReference type="Rhea" id="RHEA:24898"/>
        <dbReference type="ChEBI" id="CHEBI:33019"/>
        <dbReference type="ChEBI" id="CHEBI:37565"/>
        <dbReference type="ChEBI" id="CHEBI:58805"/>
        <dbReference type="EC" id="2.7.7.65"/>
    </reaction>
</comment>
<dbReference type="RefSeq" id="WP_275088579.1">
    <property type="nucleotide sequence ID" value="NZ_CP119078.1"/>
</dbReference>
<accession>A0ABY8AQG5</accession>
<evidence type="ECO:0000259" key="6">
    <source>
        <dbReference type="PROSITE" id="PS50110"/>
    </source>
</evidence>
<feature type="domain" description="HPt" evidence="8">
    <location>
        <begin position="8"/>
        <end position="110"/>
    </location>
</feature>
<evidence type="ECO:0000256" key="2">
    <source>
        <dbReference type="ARBA" id="ARBA00023012"/>
    </source>
</evidence>
<dbReference type="InterPro" id="IPR050469">
    <property type="entry name" value="Diguanylate_Cyclase"/>
</dbReference>
<organism evidence="9 10">
    <name type="scientific">Legionella cardiaca</name>
    <dbReference type="NCBI Taxonomy" id="1071983"/>
    <lineage>
        <taxon>Bacteria</taxon>
        <taxon>Pseudomonadati</taxon>
        <taxon>Pseudomonadota</taxon>
        <taxon>Gammaproteobacteria</taxon>
        <taxon>Legionellales</taxon>
        <taxon>Legionellaceae</taxon>
        <taxon>Legionella</taxon>
    </lineage>
</organism>
<feature type="domain" description="GGDEF" evidence="7">
    <location>
        <begin position="406"/>
        <end position="536"/>
    </location>
</feature>
<dbReference type="Pfam" id="PF01627">
    <property type="entry name" value="Hpt"/>
    <property type="match status" value="1"/>
</dbReference>
<dbReference type="NCBIfam" id="TIGR00254">
    <property type="entry name" value="GGDEF"/>
    <property type="match status" value="1"/>
</dbReference>
<feature type="modified residue" description="Phosphohistidine" evidence="4">
    <location>
        <position position="50"/>
    </location>
</feature>
<evidence type="ECO:0000313" key="9">
    <source>
        <dbReference type="EMBL" id="WED42763.1"/>
    </source>
</evidence>
<evidence type="ECO:0000259" key="8">
    <source>
        <dbReference type="PROSITE" id="PS50894"/>
    </source>
</evidence>
<keyword evidence="10" id="KW-1185">Reference proteome</keyword>
<evidence type="ECO:0000313" key="10">
    <source>
        <dbReference type="Proteomes" id="UP001222087"/>
    </source>
</evidence>
<dbReference type="PROSITE" id="PS50887">
    <property type="entry name" value="GGDEF"/>
    <property type="match status" value="1"/>
</dbReference>
<dbReference type="InterPro" id="IPR011006">
    <property type="entry name" value="CheY-like_superfamily"/>
</dbReference>
<dbReference type="Pfam" id="PF00072">
    <property type="entry name" value="Response_reg"/>
    <property type="match status" value="1"/>
</dbReference>
<dbReference type="Gene3D" id="3.40.50.2300">
    <property type="match status" value="2"/>
</dbReference>
<evidence type="ECO:0000259" key="7">
    <source>
        <dbReference type="PROSITE" id="PS50887"/>
    </source>
</evidence>
<dbReference type="SUPFAM" id="SSF47226">
    <property type="entry name" value="Histidine-containing phosphotransfer domain, HPT domain"/>
    <property type="match status" value="1"/>
</dbReference>
<dbReference type="Pfam" id="PF00990">
    <property type="entry name" value="GGDEF"/>
    <property type="match status" value="1"/>
</dbReference>
<dbReference type="PROSITE" id="PS50894">
    <property type="entry name" value="HPT"/>
    <property type="match status" value="1"/>
</dbReference>
<dbReference type="InterPro" id="IPR029787">
    <property type="entry name" value="Nucleotide_cyclase"/>
</dbReference>
<dbReference type="EC" id="2.7.7.65" evidence="1"/>